<reference evidence="1" key="2">
    <citation type="submission" date="2019-06" db="EMBL/GenBank/DDBJ databases">
        <title>Genomics analysis of Aphanomyces spp. identifies a new class of oomycete effector associated with host adaptation.</title>
        <authorList>
            <person name="Gaulin E."/>
        </authorList>
    </citation>
    <scope>NUCLEOTIDE SEQUENCE</scope>
    <source>
        <strain evidence="1">CBS 578.67</strain>
    </source>
</reference>
<dbReference type="InterPro" id="IPR036423">
    <property type="entry name" value="SOD-like_Cu/Zn_dom_sf"/>
</dbReference>
<gene>
    <name evidence="2" type="primary">Aste57867_11155</name>
    <name evidence="1" type="ORF">As57867_011113</name>
    <name evidence="2" type="ORF">ASTE57867_11155</name>
</gene>
<name>A0A485KSV6_9STRA</name>
<dbReference type="Gene3D" id="2.60.40.200">
    <property type="entry name" value="Superoxide dismutase, copper/zinc binding domain"/>
    <property type="match status" value="1"/>
</dbReference>
<accession>A0A485KSV6</accession>
<evidence type="ECO:0000313" key="2">
    <source>
        <dbReference type="EMBL" id="VFT88022.1"/>
    </source>
</evidence>
<evidence type="ECO:0000313" key="3">
    <source>
        <dbReference type="Proteomes" id="UP000332933"/>
    </source>
</evidence>
<keyword evidence="3" id="KW-1185">Reference proteome</keyword>
<organism evidence="2 3">
    <name type="scientific">Aphanomyces stellatus</name>
    <dbReference type="NCBI Taxonomy" id="120398"/>
    <lineage>
        <taxon>Eukaryota</taxon>
        <taxon>Sar</taxon>
        <taxon>Stramenopiles</taxon>
        <taxon>Oomycota</taxon>
        <taxon>Saprolegniomycetes</taxon>
        <taxon>Saprolegniales</taxon>
        <taxon>Verrucalvaceae</taxon>
        <taxon>Aphanomyces</taxon>
    </lineage>
</organism>
<evidence type="ECO:0000313" key="1">
    <source>
        <dbReference type="EMBL" id="KAF0698170.1"/>
    </source>
</evidence>
<dbReference type="Proteomes" id="UP000332933">
    <property type="component" value="Unassembled WGS sequence"/>
</dbReference>
<dbReference type="OrthoDB" id="159229at2759"/>
<dbReference type="AlphaFoldDB" id="A0A485KSV6"/>
<dbReference type="EMBL" id="VJMH01005257">
    <property type="protein sequence ID" value="KAF0698170.1"/>
    <property type="molecule type" value="Genomic_DNA"/>
</dbReference>
<protein>
    <submittedName>
        <fullName evidence="2">Aste57867_11155 protein</fullName>
    </submittedName>
</protein>
<dbReference type="GO" id="GO:0006801">
    <property type="term" value="P:superoxide metabolic process"/>
    <property type="evidence" value="ECO:0007669"/>
    <property type="project" value="InterPro"/>
</dbReference>
<proteinExistence type="predicted"/>
<reference evidence="2 3" key="1">
    <citation type="submission" date="2019-03" db="EMBL/GenBank/DDBJ databases">
        <authorList>
            <person name="Gaulin E."/>
            <person name="Dumas B."/>
        </authorList>
    </citation>
    <scope>NUCLEOTIDE SEQUENCE [LARGE SCALE GENOMIC DNA]</scope>
    <source>
        <strain evidence="2">CBS 568.67</strain>
    </source>
</reference>
<dbReference type="EMBL" id="CAADRA010005278">
    <property type="protein sequence ID" value="VFT88022.1"/>
    <property type="molecule type" value="Genomic_DNA"/>
</dbReference>
<dbReference type="GO" id="GO:0046872">
    <property type="term" value="F:metal ion binding"/>
    <property type="evidence" value="ECO:0007669"/>
    <property type="project" value="InterPro"/>
</dbReference>
<sequence>MFRGNSTKERGPSSKDHHFNTVSRRCFQRFILLFVAPLALLMKTTAAAFALSFASALAVDSTQFFTFDSAGVQGHVQFIYRFKEDTFVGADINAALDVTSATWDVLAKSNANCTGPIQEFKWHIHTVWANPPTATMQSSAALGDCSLAKAGNHYDPLFACGPNSEHATHPKCKPITPTYKCTPASYKADPKTCEKGDLSGKFGTMKNVNNHIQGSWFDAHFPDPSEVTPSWNVMLHAVCAGGDTPRFVCAAA</sequence>